<dbReference type="Proteomes" id="UP000189229">
    <property type="component" value="Unassembled WGS sequence"/>
</dbReference>
<sequence>MAGCPVLAGSRLRLLTVGRVAEIAARVVVDGSSTAWTAISA</sequence>
<protein>
    <submittedName>
        <fullName evidence="1">Uncharacterized protein</fullName>
    </submittedName>
</protein>
<evidence type="ECO:0000313" key="1">
    <source>
        <dbReference type="EMBL" id="OOK82247.1"/>
    </source>
</evidence>
<reference evidence="1 2" key="1">
    <citation type="submission" date="2017-02" db="EMBL/GenBank/DDBJ databases">
        <title>Complete genome sequences of Mycobacterium kansasii strains isolated from rhesus macaques.</title>
        <authorList>
            <person name="Panda A."/>
            <person name="Nagaraj S."/>
            <person name="Zhao X."/>
            <person name="Tettelin H."/>
            <person name="Detolla L.J."/>
        </authorList>
    </citation>
    <scope>NUCLEOTIDE SEQUENCE [LARGE SCALE GENOMIC DNA]</scope>
    <source>
        <strain evidence="1 2">11-3813</strain>
    </source>
</reference>
<evidence type="ECO:0000313" key="2">
    <source>
        <dbReference type="Proteomes" id="UP000189229"/>
    </source>
</evidence>
<gene>
    <name evidence="1" type="ORF">BZL30_1561</name>
</gene>
<dbReference type="AlphaFoldDB" id="A0A1V3XSP2"/>
<accession>A0A1V3XSP2</accession>
<proteinExistence type="predicted"/>
<name>A0A1V3XSP2_MYCKA</name>
<organism evidence="1 2">
    <name type="scientific">Mycobacterium kansasii</name>
    <dbReference type="NCBI Taxonomy" id="1768"/>
    <lineage>
        <taxon>Bacteria</taxon>
        <taxon>Bacillati</taxon>
        <taxon>Actinomycetota</taxon>
        <taxon>Actinomycetes</taxon>
        <taxon>Mycobacteriales</taxon>
        <taxon>Mycobacteriaceae</taxon>
        <taxon>Mycobacterium</taxon>
    </lineage>
</organism>
<comment type="caution">
    <text evidence="1">The sequence shown here is derived from an EMBL/GenBank/DDBJ whole genome shotgun (WGS) entry which is preliminary data.</text>
</comment>
<dbReference type="EMBL" id="MVBM01000001">
    <property type="protein sequence ID" value="OOK82247.1"/>
    <property type="molecule type" value="Genomic_DNA"/>
</dbReference>